<reference evidence="10" key="1">
    <citation type="submission" date="2025-08" db="UniProtKB">
        <authorList>
            <consortium name="RefSeq"/>
        </authorList>
    </citation>
    <scope>IDENTIFICATION</scope>
</reference>
<evidence type="ECO:0000256" key="1">
    <source>
        <dbReference type="ARBA" id="ARBA00007737"/>
    </source>
</evidence>
<dbReference type="PANTHER" id="PTHR31818">
    <property type="entry name" value="O-FUCOSYLTRANSFERASE 16"/>
    <property type="match status" value="1"/>
</dbReference>
<keyword evidence="5" id="KW-0119">Carbohydrate metabolism</keyword>
<dbReference type="RefSeq" id="XP_021810661.1">
    <property type="nucleotide sequence ID" value="XM_021954969.1"/>
</dbReference>
<keyword evidence="8" id="KW-0812">Transmembrane</keyword>
<keyword evidence="9" id="KW-1185">Reference proteome</keyword>
<evidence type="ECO:0000256" key="7">
    <source>
        <dbReference type="SAM" id="MobiDB-lite"/>
    </source>
</evidence>
<sequence>MKKKKRDVSNGHSSINMNSVINVTPLSGVVFRTAVLRRHLRRLRHHVFPLVSAVSGCLLLLLAAFSLLAPSPVLHHHDHLSLLRHYHSSDDNGVVEARSNSDETATFRVPESGGSSGRDLWSTRKSDLFHGCSNAADNFATADVKTHSNRYLLIATSGGLNQQRTGITDAVVAAYILNATLVVPKLDQKSFWKDSSNFDEIFDVDWFISSLSKDVEIIKQLPTKGGKPMSPYTMRVPRKCNAKCYQNRLVPVLNKKHNEDEKQAFHCPAFEASNPDKVRRHGRCPLTPEEVGLMLRALGFGSDIHLYVASGEVYGGEETLAPLKKLFPNYHSKETIASKEELTPFSSFSSRMAALDFIVCDESDVFITNNNGNMARMLAGRRRYFGHKPTIRPNAKKLSLLFMNRNNMTWEEFASKLRTNQIGFMGEPNEIKPGRGEFHENPAACICSASSRKSNEVPIPQNESYDSQNVHKEDDTKKDSGYVTDEQITEDEQDWSEIDYTEMNINRSQGKVLPSVRVSYPGLLLKPDEPELEEFFSD</sequence>
<dbReference type="InterPro" id="IPR019378">
    <property type="entry name" value="GDP-Fuc_O-FucTrfase"/>
</dbReference>
<dbReference type="CDD" id="cd11299">
    <property type="entry name" value="O-FucT_plant"/>
    <property type="match status" value="1"/>
</dbReference>
<evidence type="ECO:0000256" key="2">
    <source>
        <dbReference type="ARBA" id="ARBA00022676"/>
    </source>
</evidence>
<dbReference type="PANTHER" id="PTHR31818:SF1">
    <property type="entry name" value="O-FUCOSYLTRANSFERASE 16"/>
    <property type="match status" value="1"/>
</dbReference>
<keyword evidence="8" id="KW-0472">Membrane</keyword>
<accession>A0A6P5SAT9</accession>
<evidence type="ECO:0000256" key="8">
    <source>
        <dbReference type="SAM" id="Phobius"/>
    </source>
</evidence>
<dbReference type="GO" id="GO:0006004">
    <property type="term" value="P:fucose metabolic process"/>
    <property type="evidence" value="ECO:0007669"/>
    <property type="project" value="UniProtKB-KW"/>
</dbReference>
<evidence type="ECO:0000313" key="9">
    <source>
        <dbReference type="Proteomes" id="UP000515124"/>
    </source>
</evidence>
<dbReference type="GeneID" id="110753976"/>
<evidence type="ECO:0000256" key="5">
    <source>
        <dbReference type="ARBA" id="ARBA00023277"/>
    </source>
</evidence>
<keyword evidence="4" id="KW-0294">Fucose metabolism</keyword>
<keyword evidence="8" id="KW-1133">Transmembrane helix</keyword>
<feature type="region of interest" description="Disordered" evidence="7">
    <location>
        <begin position="452"/>
        <end position="495"/>
    </location>
</feature>
<proteinExistence type="inferred from homology"/>
<gene>
    <name evidence="10" type="primary">LOC110753976</name>
</gene>
<evidence type="ECO:0000256" key="4">
    <source>
        <dbReference type="ARBA" id="ARBA00023253"/>
    </source>
</evidence>
<organism evidence="9 10">
    <name type="scientific">Prunus avium</name>
    <name type="common">Cherry</name>
    <name type="synonym">Cerasus avium</name>
    <dbReference type="NCBI Taxonomy" id="42229"/>
    <lineage>
        <taxon>Eukaryota</taxon>
        <taxon>Viridiplantae</taxon>
        <taxon>Streptophyta</taxon>
        <taxon>Embryophyta</taxon>
        <taxon>Tracheophyta</taxon>
        <taxon>Spermatophyta</taxon>
        <taxon>Magnoliopsida</taxon>
        <taxon>eudicotyledons</taxon>
        <taxon>Gunneridae</taxon>
        <taxon>Pentapetalae</taxon>
        <taxon>rosids</taxon>
        <taxon>fabids</taxon>
        <taxon>Rosales</taxon>
        <taxon>Rosaceae</taxon>
        <taxon>Amygdaloideae</taxon>
        <taxon>Amygdaleae</taxon>
        <taxon>Prunus</taxon>
    </lineage>
</organism>
<evidence type="ECO:0000256" key="6">
    <source>
        <dbReference type="ARBA" id="ARBA00030350"/>
    </source>
</evidence>
<keyword evidence="2" id="KW-0328">Glycosyltransferase</keyword>
<dbReference type="GO" id="GO:0016757">
    <property type="term" value="F:glycosyltransferase activity"/>
    <property type="evidence" value="ECO:0007669"/>
    <property type="project" value="UniProtKB-KW"/>
</dbReference>
<comment type="similarity">
    <text evidence="1">Belongs to the glycosyltransferase GT106 family.</text>
</comment>
<dbReference type="AlphaFoldDB" id="A0A6P5SAT9"/>
<evidence type="ECO:0000313" key="10">
    <source>
        <dbReference type="RefSeq" id="XP_021810661.1"/>
    </source>
</evidence>
<name>A0A6P5SAT9_PRUAV</name>
<dbReference type="Proteomes" id="UP000515124">
    <property type="component" value="Unplaced"/>
</dbReference>
<dbReference type="Pfam" id="PF10250">
    <property type="entry name" value="O-FucT"/>
    <property type="match status" value="2"/>
</dbReference>
<feature type="compositionally biased region" description="Basic and acidic residues" evidence="7">
    <location>
        <begin position="469"/>
        <end position="480"/>
    </location>
</feature>
<protein>
    <recommendedName>
        <fullName evidence="6">O-fucosyltransferase family protein</fullName>
    </recommendedName>
</protein>
<evidence type="ECO:0000256" key="3">
    <source>
        <dbReference type="ARBA" id="ARBA00022679"/>
    </source>
</evidence>
<dbReference type="InterPro" id="IPR024709">
    <property type="entry name" value="FucosylTrfase_pln"/>
</dbReference>
<keyword evidence="3" id="KW-0808">Transferase</keyword>
<feature type="transmembrane region" description="Helical" evidence="8">
    <location>
        <begin position="47"/>
        <end position="69"/>
    </location>
</feature>